<dbReference type="AlphaFoldDB" id="A0A2I0AU49"/>
<name>A0A2I0AU49_9ASPA</name>
<dbReference type="Proteomes" id="UP000236161">
    <property type="component" value="Unassembled WGS sequence"/>
</dbReference>
<feature type="region of interest" description="Disordered" evidence="1">
    <location>
        <begin position="49"/>
        <end position="135"/>
    </location>
</feature>
<keyword evidence="3" id="KW-1185">Reference proteome</keyword>
<feature type="compositionally biased region" description="Basic and acidic residues" evidence="1">
    <location>
        <begin position="111"/>
        <end position="124"/>
    </location>
</feature>
<sequence length="135" mass="15171">MIRRAAVAWMTLRRHVEIFAIQSSAPKVSRFQFSGGVIDHLRQRSAAVSRGYAHARMRNRIPPTARKPSESESDSSSSDEDDAIDPYAIGEDDGGESDLECLVLDFGAGEEEQKKRSEEQSRSLEEEEEEEEEVI</sequence>
<accession>A0A2I0AU49</accession>
<feature type="compositionally biased region" description="Acidic residues" evidence="1">
    <location>
        <begin position="125"/>
        <end position="135"/>
    </location>
</feature>
<feature type="compositionally biased region" description="Acidic residues" evidence="1">
    <location>
        <begin position="71"/>
        <end position="99"/>
    </location>
</feature>
<gene>
    <name evidence="2" type="ORF">AXF42_Ash001157</name>
</gene>
<proteinExistence type="predicted"/>
<evidence type="ECO:0000313" key="2">
    <source>
        <dbReference type="EMBL" id="PKA59064.1"/>
    </source>
</evidence>
<evidence type="ECO:0000313" key="3">
    <source>
        <dbReference type="Proteomes" id="UP000236161"/>
    </source>
</evidence>
<protein>
    <submittedName>
        <fullName evidence="2">Uncharacterized protein</fullName>
    </submittedName>
</protein>
<dbReference type="EMBL" id="KZ451950">
    <property type="protein sequence ID" value="PKA59064.1"/>
    <property type="molecule type" value="Genomic_DNA"/>
</dbReference>
<organism evidence="2 3">
    <name type="scientific">Apostasia shenzhenica</name>
    <dbReference type="NCBI Taxonomy" id="1088818"/>
    <lineage>
        <taxon>Eukaryota</taxon>
        <taxon>Viridiplantae</taxon>
        <taxon>Streptophyta</taxon>
        <taxon>Embryophyta</taxon>
        <taxon>Tracheophyta</taxon>
        <taxon>Spermatophyta</taxon>
        <taxon>Magnoliopsida</taxon>
        <taxon>Liliopsida</taxon>
        <taxon>Asparagales</taxon>
        <taxon>Orchidaceae</taxon>
        <taxon>Apostasioideae</taxon>
        <taxon>Apostasia</taxon>
    </lineage>
</organism>
<evidence type="ECO:0000256" key="1">
    <source>
        <dbReference type="SAM" id="MobiDB-lite"/>
    </source>
</evidence>
<reference evidence="2 3" key="1">
    <citation type="journal article" date="2017" name="Nature">
        <title>The Apostasia genome and the evolution of orchids.</title>
        <authorList>
            <person name="Zhang G.Q."/>
            <person name="Liu K.W."/>
            <person name="Li Z."/>
            <person name="Lohaus R."/>
            <person name="Hsiao Y.Y."/>
            <person name="Niu S.C."/>
            <person name="Wang J.Y."/>
            <person name="Lin Y.C."/>
            <person name="Xu Q."/>
            <person name="Chen L.J."/>
            <person name="Yoshida K."/>
            <person name="Fujiwara S."/>
            <person name="Wang Z.W."/>
            <person name="Zhang Y.Q."/>
            <person name="Mitsuda N."/>
            <person name="Wang M."/>
            <person name="Liu G.H."/>
            <person name="Pecoraro L."/>
            <person name="Huang H.X."/>
            <person name="Xiao X.J."/>
            <person name="Lin M."/>
            <person name="Wu X.Y."/>
            <person name="Wu W.L."/>
            <person name="Chen Y.Y."/>
            <person name="Chang S.B."/>
            <person name="Sakamoto S."/>
            <person name="Ohme-Takagi M."/>
            <person name="Yagi M."/>
            <person name="Zeng S.J."/>
            <person name="Shen C.Y."/>
            <person name="Yeh C.M."/>
            <person name="Luo Y.B."/>
            <person name="Tsai W.C."/>
            <person name="Van de Peer Y."/>
            <person name="Liu Z.J."/>
        </authorList>
    </citation>
    <scope>NUCLEOTIDE SEQUENCE [LARGE SCALE GENOMIC DNA]</scope>
    <source>
        <strain evidence="3">cv. Shenzhen</strain>
        <tissue evidence="2">Stem</tissue>
    </source>
</reference>